<organism evidence="2 3">
    <name type="scientific">Aspergillus pseudotamarii</name>
    <dbReference type="NCBI Taxonomy" id="132259"/>
    <lineage>
        <taxon>Eukaryota</taxon>
        <taxon>Fungi</taxon>
        <taxon>Dikarya</taxon>
        <taxon>Ascomycota</taxon>
        <taxon>Pezizomycotina</taxon>
        <taxon>Eurotiomycetes</taxon>
        <taxon>Eurotiomycetidae</taxon>
        <taxon>Eurotiales</taxon>
        <taxon>Aspergillaceae</taxon>
        <taxon>Aspergillus</taxon>
        <taxon>Aspergillus subgen. Circumdati</taxon>
    </lineage>
</organism>
<keyword evidence="3" id="KW-1185">Reference proteome</keyword>
<feature type="compositionally biased region" description="Polar residues" evidence="1">
    <location>
        <begin position="134"/>
        <end position="155"/>
    </location>
</feature>
<accession>A0A5N6T3Y8</accession>
<reference evidence="2 3" key="1">
    <citation type="submission" date="2019-04" db="EMBL/GenBank/DDBJ databases">
        <title>Friends and foes A comparative genomics study of 23 Aspergillus species from section Flavi.</title>
        <authorList>
            <consortium name="DOE Joint Genome Institute"/>
            <person name="Kjaerbolling I."/>
            <person name="Vesth T."/>
            <person name="Frisvad J.C."/>
            <person name="Nybo J.L."/>
            <person name="Theobald S."/>
            <person name="Kildgaard S."/>
            <person name="Isbrandt T."/>
            <person name="Kuo A."/>
            <person name="Sato A."/>
            <person name="Lyhne E.K."/>
            <person name="Kogle M.E."/>
            <person name="Wiebenga A."/>
            <person name="Kun R.S."/>
            <person name="Lubbers R.J."/>
            <person name="Makela M.R."/>
            <person name="Barry K."/>
            <person name="Chovatia M."/>
            <person name="Clum A."/>
            <person name="Daum C."/>
            <person name="Haridas S."/>
            <person name="He G."/>
            <person name="LaButti K."/>
            <person name="Lipzen A."/>
            <person name="Mondo S."/>
            <person name="Riley R."/>
            <person name="Salamov A."/>
            <person name="Simmons B.A."/>
            <person name="Magnuson J.K."/>
            <person name="Henrissat B."/>
            <person name="Mortensen U.H."/>
            <person name="Larsen T.O."/>
            <person name="Devries R.P."/>
            <person name="Grigoriev I.V."/>
            <person name="Machida M."/>
            <person name="Baker S.E."/>
            <person name="Andersen M.R."/>
        </authorList>
    </citation>
    <scope>NUCLEOTIDE SEQUENCE [LARGE SCALE GENOMIC DNA]</scope>
    <source>
        <strain evidence="2 3">CBS 117625</strain>
    </source>
</reference>
<dbReference type="EMBL" id="ML743559">
    <property type="protein sequence ID" value="KAE8141028.1"/>
    <property type="molecule type" value="Genomic_DNA"/>
</dbReference>
<name>A0A5N6T3Y8_ASPPS</name>
<evidence type="ECO:0000256" key="1">
    <source>
        <dbReference type="SAM" id="MobiDB-lite"/>
    </source>
</evidence>
<dbReference type="RefSeq" id="XP_031917091.1">
    <property type="nucleotide sequence ID" value="XM_032059029.1"/>
</dbReference>
<gene>
    <name evidence="2" type="ORF">BDV38DRAFT_279483</name>
</gene>
<evidence type="ECO:0000313" key="2">
    <source>
        <dbReference type="EMBL" id="KAE8141028.1"/>
    </source>
</evidence>
<dbReference type="AlphaFoldDB" id="A0A5N6T3Y8"/>
<dbReference type="GeneID" id="43643239"/>
<feature type="region of interest" description="Disordered" evidence="1">
    <location>
        <begin position="134"/>
        <end position="156"/>
    </location>
</feature>
<sequence length="534" mass="58973">MKREQFNVLVGKMEGKDTTHAWDVVVSYDEDKINEFLEAHPISEIESLPPFRGTGIDEDDSTGKMVEREYEFYLKLHSPKLRFDGRYGKANLSFTMAGKYTKLWSSSDITIPDGYQASITVDLINITGTFDSRRQFTPNSSGNTSGNIGPNNTTDVQRESAQGVCLSFTNSTVDFQQVARIPSVAKEALKNGLRDYLQQNTQKHFIMGVSGYEPDQDMIVFRPAKFCFTITPKEDDGPPGFLSMLISVEGGYQNGLQPSGQTTLSFQPGGIPMSPIPSHTSASVIFSHDIMARRFFKPNLEGLLSDVRVTSSPGTGGMAFTGRLKHPEVKIPSNKIEEESPGQIKDTKYSELKFTTTTPPATVTVKPGITTSNEDAILINYKSNPDKSHWSVTYRAYAMAPAPKYGAVLATLSWKAKGRWKAGTQERPNLIGLTMTPDNKWSLSASNTEHSNWLAEMGNKIDGQVVVPSYYGDQQPAAKFDLTMRVLDYFLTTSLLFPGRQMFKAHLPVAPANANQKGLAVPRDLIRTGDIISS</sequence>
<proteinExistence type="predicted"/>
<dbReference type="Proteomes" id="UP000325672">
    <property type="component" value="Unassembled WGS sequence"/>
</dbReference>
<dbReference type="OrthoDB" id="5083627at2759"/>
<protein>
    <submittedName>
        <fullName evidence="2">Uncharacterized protein</fullName>
    </submittedName>
</protein>
<evidence type="ECO:0000313" key="3">
    <source>
        <dbReference type="Proteomes" id="UP000325672"/>
    </source>
</evidence>